<dbReference type="RefSeq" id="WP_109924213.1">
    <property type="nucleotide sequence ID" value="NZ_QGNZ01000001.1"/>
</dbReference>
<name>A0A317ESE4_9SPHI</name>
<accession>A0A317ESE4</accession>
<evidence type="ECO:0000313" key="1">
    <source>
        <dbReference type="EMBL" id="PWS28783.1"/>
    </source>
</evidence>
<sequence>MSTSKNKNTDSIVNKRSSDPFDKLIFEKGIRIQQFIISKELNLIVLLLTNSAVIKVALKHFPRIKNASKKELETAELRGNGIGIRWRLIDEDISLKGLIKEVAMNEALNRLQSKDNQELAFV</sequence>
<dbReference type="EMBL" id="QGNZ01000001">
    <property type="protein sequence ID" value="PWS28783.1"/>
    <property type="molecule type" value="Genomic_DNA"/>
</dbReference>
<evidence type="ECO:0000313" key="2">
    <source>
        <dbReference type="Proteomes" id="UP000245379"/>
    </source>
</evidence>
<dbReference type="Gene3D" id="3.30.2020.40">
    <property type="entry name" value="Uncharacterised protein PF10387, DUF2442"/>
    <property type="match status" value="1"/>
</dbReference>
<dbReference type="OrthoDB" id="9807561at2"/>
<gene>
    <name evidence="1" type="ORF">DHW03_02785</name>
</gene>
<evidence type="ECO:0008006" key="3">
    <source>
        <dbReference type="Google" id="ProtNLM"/>
    </source>
</evidence>
<dbReference type="Pfam" id="PF10387">
    <property type="entry name" value="DUF2442"/>
    <property type="match status" value="1"/>
</dbReference>
<reference evidence="1 2" key="1">
    <citation type="submission" date="2018-05" db="EMBL/GenBank/DDBJ databases">
        <title>Pedobacter paludis sp. nov., isolated from wetland soil.</title>
        <authorList>
            <person name="Zhang Y."/>
            <person name="Wang G."/>
        </authorList>
    </citation>
    <scope>NUCLEOTIDE SEQUENCE [LARGE SCALE GENOMIC DNA]</scope>
    <source>
        <strain evidence="1 2">KCTC22721</strain>
    </source>
</reference>
<protein>
    <recommendedName>
        <fullName evidence="3">DUF2442 domain-containing protein</fullName>
    </recommendedName>
</protein>
<dbReference type="Proteomes" id="UP000245379">
    <property type="component" value="Unassembled WGS sequence"/>
</dbReference>
<dbReference type="AlphaFoldDB" id="A0A317ESE4"/>
<keyword evidence="2" id="KW-1185">Reference proteome</keyword>
<dbReference type="InterPro" id="IPR018841">
    <property type="entry name" value="DUF2442"/>
</dbReference>
<organism evidence="1 2">
    <name type="scientific">Pedobacter yonginense</name>
    <dbReference type="NCBI Taxonomy" id="651869"/>
    <lineage>
        <taxon>Bacteria</taxon>
        <taxon>Pseudomonadati</taxon>
        <taxon>Bacteroidota</taxon>
        <taxon>Sphingobacteriia</taxon>
        <taxon>Sphingobacteriales</taxon>
        <taxon>Sphingobacteriaceae</taxon>
        <taxon>Pedobacter</taxon>
    </lineage>
</organism>
<comment type="caution">
    <text evidence="1">The sequence shown here is derived from an EMBL/GenBank/DDBJ whole genome shotgun (WGS) entry which is preliminary data.</text>
</comment>
<proteinExistence type="predicted"/>